<dbReference type="PROSITE" id="PS00854">
    <property type="entry name" value="PROTEASOME_BETA_1"/>
    <property type="match status" value="1"/>
</dbReference>
<evidence type="ECO:0000256" key="5">
    <source>
        <dbReference type="SAM" id="MobiDB-lite"/>
    </source>
</evidence>
<comment type="caution">
    <text evidence="6">The sequence shown here is derived from an EMBL/GenBank/DDBJ whole genome shotgun (WGS) entry which is preliminary data.</text>
</comment>
<keyword evidence="7" id="KW-1185">Reference proteome</keyword>
<dbReference type="Gene3D" id="3.60.20.10">
    <property type="entry name" value="Glutamine Phosphoribosylpyrophosphate, subunit 1, domain 1"/>
    <property type="match status" value="1"/>
</dbReference>
<gene>
    <name evidence="6" type="ORF">BCR44DRAFT_49317</name>
</gene>
<dbReference type="PIRSF" id="PIRSF001213">
    <property type="entry name" value="Psome_endopept_beta"/>
    <property type="match status" value="1"/>
</dbReference>
<dbReference type="GO" id="GO:0019774">
    <property type="term" value="C:proteasome core complex, beta-subunit complex"/>
    <property type="evidence" value="ECO:0007669"/>
    <property type="project" value="UniProtKB-UniRule"/>
</dbReference>
<evidence type="ECO:0000256" key="2">
    <source>
        <dbReference type="ARBA" id="ARBA00022942"/>
    </source>
</evidence>
<keyword evidence="6" id="KW-0378">Hydrolase</keyword>
<evidence type="ECO:0000313" key="7">
    <source>
        <dbReference type="Proteomes" id="UP000193411"/>
    </source>
</evidence>
<dbReference type="InterPro" id="IPR016295">
    <property type="entry name" value="Proteasome_beta4"/>
</dbReference>
<evidence type="ECO:0000256" key="4">
    <source>
        <dbReference type="PIRNR" id="PIRNR001213"/>
    </source>
</evidence>
<evidence type="ECO:0000256" key="3">
    <source>
        <dbReference type="ARBA" id="ARBA00023242"/>
    </source>
</evidence>
<dbReference type="FunFam" id="3.60.20.10:FF:000014">
    <property type="entry name" value="Proteasome subunit beta type-7"/>
    <property type="match status" value="1"/>
</dbReference>
<comment type="similarity">
    <text evidence="4">Belongs to the peptidase T1B family.</text>
</comment>
<keyword evidence="3 4" id="KW-0539">Nucleus</keyword>
<dbReference type="OrthoDB" id="10248542at2759"/>
<evidence type="ECO:0000256" key="1">
    <source>
        <dbReference type="ARBA" id="ARBA00022490"/>
    </source>
</evidence>
<dbReference type="STRING" id="765915.A0A1Y2I0L5"/>
<dbReference type="CDD" id="cd03760">
    <property type="entry name" value="proteasome_beta_type_4"/>
    <property type="match status" value="1"/>
</dbReference>
<accession>A0A1Y2I0L5</accession>
<dbReference type="GO" id="GO:0005737">
    <property type="term" value="C:cytoplasm"/>
    <property type="evidence" value="ECO:0007669"/>
    <property type="project" value="UniProtKB-SubCell"/>
</dbReference>
<dbReference type="PANTHER" id="PTHR32194:SF6">
    <property type="entry name" value="PROTEASOME SUBUNIT BETA"/>
    <property type="match status" value="1"/>
</dbReference>
<comment type="function">
    <text evidence="4">Non-catalytic component of the proteasome.</text>
</comment>
<proteinExistence type="inferred from homology"/>
<dbReference type="SUPFAM" id="SSF56235">
    <property type="entry name" value="N-terminal nucleophile aminohydrolases (Ntn hydrolases)"/>
    <property type="match status" value="1"/>
</dbReference>
<keyword evidence="2 4" id="KW-0647">Proteasome</keyword>
<dbReference type="GO" id="GO:0016787">
    <property type="term" value="F:hydrolase activity"/>
    <property type="evidence" value="ECO:0007669"/>
    <property type="project" value="UniProtKB-KW"/>
</dbReference>
<dbReference type="InterPro" id="IPR029055">
    <property type="entry name" value="Ntn_hydrolases_N"/>
</dbReference>
<dbReference type="AlphaFoldDB" id="A0A1Y2I0L5"/>
<dbReference type="InterPro" id="IPR001353">
    <property type="entry name" value="Proteasome_sua/b"/>
</dbReference>
<protein>
    <recommendedName>
        <fullName evidence="4">Proteasome subunit beta</fullName>
    </recommendedName>
</protein>
<feature type="region of interest" description="Disordered" evidence="5">
    <location>
        <begin position="1"/>
        <end position="20"/>
    </location>
</feature>
<dbReference type="InterPro" id="IPR023333">
    <property type="entry name" value="Proteasome_suB-type"/>
</dbReference>
<dbReference type="Proteomes" id="UP000193411">
    <property type="component" value="Unassembled WGS sequence"/>
</dbReference>
<dbReference type="GO" id="GO:0051603">
    <property type="term" value="P:proteolysis involved in protein catabolic process"/>
    <property type="evidence" value="ECO:0007669"/>
    <property type="project" value="InterPro"/>
</dbReference>
<dbReference type="Pfam" id="PF00227">
    <property type="entry name" value="Proteasome"/>
    <property type="match status" value="1"/>
</dbReference>
<dbReference type="GO" id="GO:0005634">
    <property type="term" value="C:nucleus"/>
    <property type="evidence" value="ECO:0007669"/>
    <property type="project" value="UniProtKB-SubCell"/>
</dbReference>
<dbReference type="PROSITE" id="PS51476">
    <property type="entry name" value="PROTEASOME_BETA_2"/>
    <property type="match status" value="1"/>
</dbReference>
<comment type="subcellular location">
    <subcellularLocation>
        <location evidence="4">Cytoplasm</location>
    </subcellularLocation>
    <subcellularLocation>
        <location evidence="4">Nucleus</location>
    </subcellularLocation>
</comment>
<evidence type="ECO:0000313" key="6">
    <source>
        <dbReference type="EMBL" id="ORZ40385.1"/>
    </source>
</evidence>
<name>A0A1Y2I0L5_9FUNG</name>
<dbReference type="EMBL" id="MCFL01000003">
    <property type="protein sequence ID" value="ORZ40385.1"/>
    <property type="molecule type" value="Genomic_DNA"/>
</dbReference>
<organism evidence="6 7">
    <name type="scientific">Catenaria anguillulae PL171</name>
    <dbReference type="NCBI Taxonomy" id="765915"/>
    <lineage>
        <taxon>Eukaryota</taxon>
        <taxon>Fungi</taxon>
        <taxon>Fungi incertae sedis</taxon>
        <taxon>Blastocladiomycota</taxon>
        <taxon>Blastocladiomycetes</taxon>
        <taxon>Blastocladiales</taxon>
        <taxon>Catenariaceae</taxon>
        <taxon>Catenaria</taxon>
    </lineage>
</organism>
<dbReference type="InterPro" id="IPR016050">
    <property type="entry name" value="Proteasome_bsu_CS"/>
</dbReference>
<sequence length="276" mass="30449">MDYFPANWGQQRPASHADHNWLVTPGAGHSQGARAPSNVGVSADYATGIVSHTSSPIVTGTSVVAFKFKDGIIMATDCLASYGSLARFRNMERMTPVGQHTIVGASGDVSDFSYIKHQLDQLMIDEYESADGHTLGPRNVYEYLHRVMYHRRSQFNFLWNTLLVGGIKDGEKFLGCVDMKGVTYTSPTIATGFGAYLAQPILRKAVEGREDQIDEAEARKIMDKVMRVLFYRDARSLNKIQVSVVTEKGVDVSEPRTLQTEWAFAESISGYGAAQP</sequence>
<reference evidence="6 7" key="1">
    <citation type="submission" date="2016-07" db="EMBL/GenBank/DDBJ databases">
        <title>Pervasive Adenine N6-methylation of Active Genes in Fungi.</title>
        <authorList>
            <consortium name="DOE Joint Genome Institute"/>
            <person name="Mondo S.J."/>
            <person name="Dannebaum R.O."/>
            <person name="Kuo R.C."/>
            <person name="Labutti K."/>
            <person name="Haridas S."/>
            <person name="Kuo A."/>
            <person name="Salamov A."/>
            <person name="Ahrendt S.R."/>
            <person name="Lipzen A."/>
            <person name="Sullivan W."/>
            <person name="Andreopoulos W.B."/>
            <person name="Clum A."/>
            <person name="Lindquist E."/>
            <person name="Daum C."/>
            <person name="Ramamoorthy G.K."/>
            <person name="Gryganskyi A."/>
            <person name="Culley D."/>
            <person name="Magnuson J.K."/>
            <person name="James T.Y."/>
            <person name="O'Malley M.A."/>
            <person name="Stajich J.E."/>
            <person name="Spatafora J.W."/>
            <person name="Visel A."/>
            <person name="Grigoriev I.V."/>
        </authorList>
    </citation>
    <scope>NUCLEOTIDE SEQUENCE [LARGE SCALE GENOMIC DNA]</scope>
    <source>
        <strain evidence="6 7">PL171</strain>
    </source>
</reference>
<dbReference type="PANTHER" id="PTHR32194">
    <property type="entry name" value="METALLOPROTEASE TLDD"/>
    <property type="match status" value="1"/>
</dbReference>
<keyword evidence="1 4" id="KW-0963">Cytoplasm</keyword>